<name>A0ACC0YDU3_9ROSI</name>
<protein>
    <submittedName>
        <fullName evidence="1">Uncharacterized protein</fullName>
    </submittedName>
</protein>
<comment type="caution">
    <text evidence="1">The sequence shown here is derived from an EMBL/GenBank/DDBJ whole genome shotgun (WGS) entry which is preliminary data.</text>
</comment>
<proteinExistence type="predicted"/>
<evidence type="ECO:0000313" key="2">
    <source>
        <dbReference type="Proteomes" id="UP001163603"/>
    </source>
</evidence>
<organism evidence="1 2">
    <name type="scientific">Pistacia integerrima</name>
    <dbReference type="NCBI Taxonomy" id="434235"/>
    <lineage>
        <taxon>Eukaryota</taxon>
        <taxon>Viridiplantae</taxon>
        <taxon>Streptophyta</taxon>
        <taxon>Embryophyta</taxon>
        <taxon>Tracheophyta</taxon>
        <taxon>Spermatophyta</taxon>
        <taxon>Magnoliopsida</taxon>
        <taxon>eudicotyledons</taxon>
        <taxon>Gunneridae</taxon>
        <taxon>Pentapetalae</taxon>
        <taxon>rosids</taxon>
        <taxon>malvids</taxon>
        <taxon>Sapindales</taxon>
        <taxon>Anacardiaceae</taxon>
        <taxon>Pistacia</taxon>
    </lineage>
</organism>
<reference evidence="2" key="1">
    <citation type="journal article" date="2023" name="G3 (Bethesda)">
        <title>Genome assembly and association tests identify interacting loci associated with vigor, precocity, and sex in interspecific pistachio rootstocks.</title>
        <authorList>
            <person name="Palmer W."/>
            <person name="Jacygrad E."/>
            <person name="Sagayaradj S."/>
            <person name="Cavanaugh K."/>
            <person name="Han R."/>
            <person name="Bertier L."/>
            <person name="Beede B."/>
            <person name="Kafkas S."/>
            <person name="Golino D."/>
            <person name="Preece J."/>
            <person name="Michelmore R."/>
        </authorList>
    </citation>
    <scope>NUCLEOTIDE SEQUENCE [LARGE SCALE GENOMIC DNA]</scope>
</reference>
<keyword evidence="2" id="KW-1185">Reference proteome</keyword>
<evidence type="ECO:0000313" key="1">
    <source>
        <dbReference type="EMBL" id="KAJ0035083.1"/>
    </source>
</evidence>
<dbReference type="Proteomes" id="UP001163603">
    <property type="component" value="Chromosome 7"/>
</dbReference>
<dbReference type="EMBL" id="CM047742">
    <property type="protein sequence ID" value="KAJ0035083.1"/>
    <property type="molecule type" value="Genomic_DNA"/>
</dbReference>
<accession>A0ACC0YDU3</accession>
<gene>
    <name evidence="1" type="ORF">Pint_25121</name>
</gene>
<sequence>MISRVNMKVIVRVHAVMGSGGVVAPVGLNMLCSLNLHNPEVVLNELRSPSGLLQFEEFSDCMDYGIGCGPPLLHVVNPSFDYVSPELVTLFVTDVGGYKPSYIYRLIADYYPADDFAG</sequence>